<organism evidence="2 3">
    <name type="scientific">Panicum miliaceum</name>
    <name type="common">Proso millet</name>
    <name type="synonym">Broomcorn millet</name>
    <dbReference type="NCBI Taxonomy" id="4540"/>
    <lineage>
        <taxon>Eukaryota</taxon>
        <taxon>Viridiplantae</taxon>
        <taxon>Streptophyta</taxon>
        <taxon>Embryophyta</taxon>
        <taxon>Tracheophyta</taxon>
        <taxon>Spermatophyta</taxon>
        <taxon>Magnoliopsida</taxon>
        <taxon>Liliopsida</taxon>
        <taxon>Poales</taxon>
        <taxon>Poaceae</taxon>
        <taxon>PACMAD clade</taxon>
        <taxon>Panicoideae</taxon>
        <taxon>Panicodae</taxon>
        <taxon>Paniceae</taxon>
        <taxon>Panicinae</taxon>
        <taxon>Panicum</taxon>
        <taxon>Panicum sect. Panicum</taxon>
    </lineage>
</organism>
<dbReference type="EMBL" id="PQIB02000015">
    <property type="protein sequence ID" value="RLM65341.1"/>
    <property type="molecule type" value="Genomic_DNA"/>
</dbReference>
<comment type="caution">
    <text evidence="2">The sequence shown here is derived from an EMBL/GenBank/DDBJ whole genome shotgun (WGS) entry which is preliminary data.</text>
</comment>
<gene>
    <name evidence="2" type="ORF">C2845_PM16G20390</name>
</gene>
<protein>
    <submittedName>
        <fullName evidence="2">Uncharacterized protein</fullName>
    </submittedName>
</protein>
<evidence type="ECO:0000313" key="3">
    <source>
        <dbReference type="Proteomes" id="UP000275267"/>
    </source>
</evidence>
<evidence type="ECO:0000256" key="1">
    <source>
        <dbReference type="SAM" id="MobiDB-lite"/>
    </source>
</evidence>
<dbReference type="Proteomes" id="UP000275267">
    <property type="component" value="Unassembled WGS sequence"/>
</dbReference>
<proteinExistence type="predicted"/>
<name>A0A3L6PXB1_PANMI</name>
<accession>A0A3L6PXB1</accession>
<sequence length="222" mass="23782">MAPEVETAGLRRRSSGGTGPTDSRIDPSNAFRVVVKCEKYNAILDYEKFMEDMAAKTIWGCGQKLVVWGVDSDFGSEWKLTSNDEFMDLLHSRWAERLANMCVQVVEKDGHQDVGTTSSNAAAASGVLGFGVTDAVEGGGGGGVGDTCTSPDAAYGNVDWSTLTVIPEEANDDDMLALADEDKVFEAMGFKEADEKAAEEAAKEKKKLATKVKKASPAKKKK</sequence>
<dbReference type="AlphaFoldDB" id="A0A3L6PXB1"/>
<evidence type="ECO:0000313" key="2">
    <source>
        <dbReference type="EMBL" id="RLM65341.1"/>
    </source>
</evidence>
<dbReference type="OrthoDB" id="10609777at2759"/>
<keyword evidence="3" id="KW-1185">Reference proteome</keyword>
<reference evidence="3" key="1">
    <citation type="journal article" date="2019" name="Nat. Commun.">
        <title>The genome of broomcorn millet.</title>
        <authorList>
            <person name="Zou C."/>
            <person name="Miki D."/>
            <person name="Li D."/>
            <person name="Tang Q."/>
            <person name="Xiao L."/>
            <person name="Rajput S."/>
            <person name="Deng P."/>
            <person name="Jia W."/>
            <person name="Huang R."/>
            <person name="Zhang M."/>
            <person name="Sun Y."/>
            <person name="Hu J."/>
            <person name="Fu X."/>
            <person name="Schnable P.S."/>
            <person name="Li F."/>
            <person name="Zhang H."/>
            <person name="Feng B."/>
            <person name="Zhu X."/>
            <person name="Liu R."/>
            <person name="Schnable J.C."/>
            <person name="Zhu J.-K."/>
            <person name="Zhang H."/>
        </authorList>
    </citation>
    <scope>NUCLEOTIDE SEQUENCE [LARGE SCALE GENOMIC DNA]</scope>
</reference>
<feature type="region of interest" description="Disordered" evidence="1">
    <location>
        <begin position="1"/>
        <end position="25"/>
    </location>
</feature>